<organism evidence="1">
    <name type="scientific">Tanacetum cinerariifolium</name>
    <name type="common">Dalmatian daisy</name>
    <name type="synonym">Chrysanthemum cinerariifolium</name>
    <dbReference type="NCBI Taxonomy" id="118510"/>
    <lineage>
        <taxon>Eukaryota</taxon>
        <taxon>Viridiplantae</taxon>
        <taxon>Streptophyta</taxon>
        <taxon>Embryophyta</taxon>
        <taxon>Tracheophyta</taxon>
        <taxon>Spermatophyta</taxon>
        <taxon>Magnoliopsida</taxon>
        <taxon>eudicotyledons</taxon>
        <taxon>Gunneridae</taxon>
        <taxon>Pentapetalae</taxon>
        <taxon>asterids</taxon>
        <taxon>campanulids</taxon>
        <taxon>Asterales</taxon>
        <taxon>Asteraceae</taxon>
        <taxon>Asteroideae</taxon>
        <taxon>Anthemideae</taxon>
        <taxon>Anthemidinae</taxon>
        <taxon>Tanacetum</taxon>
    </lineage>
</organism>
<reference evidence="1" key="1">
    <citation type="journal article" date="2019" name="Sci. Rep.">
        <title>Draft genome of Tanacetum cinerariifolium, the natural source of mosquito coil.</title>
        <authorList>
            <person name="Yamashiro T."/>
            <person name="Shiraishi A."/>
            <person name="Satake H."/>
            <person name="Nakayama K."/>
        </authorList>
    </citation>
    <scope>NUCLEOTIDE SEQUENCE</scope>
</reference>
<feature type="non-terminal residue" evidence="1">
    <location>
        <position position="1"/>
    </location>
</feature>
<evidence type="ECO:0000313" key="1">
    <source>
        <dbReference type="EMBL" id="GFD23399.1"/>
    </source>
</evidence>
<name>A0A699UQL8_TANCI</name>
<dbReference type="AlphaFoldDB" id="A0A699UQL8"/>
<protein>
    <submittedName>
        <fullName evidence="1">Uncharacterized protein</fullName>
    </submittedName>
</protein>
<gene>
    <name evidence="1" type="ORF">Tci_895368</name>
</gene>
<comment type="caution">
    <text evidence="1">The sequence shown here is derived from an EMBL/GenBank/DDBJ whole genome shotgun (WGS) entry which is preliminary data.</text>
</comment>
<sequence length="75" mass="8661">KKLEKLIIDGNVTLVDDDGKPLKNVYYLGDHDSEDEVESVDNDMTRSMALERDIPDKIQDICDTLDIRVRGRRKK</sequence>
<accession>A0A699UQL8</accession>
<dbReference type="EMBL" id="BKCJ011344499">
    <property type="protein sequence ID" value="GFD23399.1"/>
    <property type="molecule type" value="Genomic_DNA"/>
</dbReference>
<proteinExistence type="predicted"/>